<keyword evidence="8" id="KW-1185">Reference proteome</keyword>
<evidence type="ECO:0000259" key="6">
    <source>
        <dbReference type="Pfam" id="PF16875"/>
    </source>
</evidence>
<dbReference type="PRINTS" id="PR00743">
    <property type="entry name" value="GLHYDRLASE36"/>
</dbReference>
<dbReference type="SUPFAM" id="SSF51445">
    <property type="entry name" value="(Trans)glycosidases"/>
    <property type="match status" value="1"/>
</dbReference>
<organism evidence="7 8">
    <name type="scientific">Microbacterium marmarense</name>
    <dbReference type="NCBI Taxonomy" id="3122051"/>
    <lineage>
        <taxon>Bacteria</taxon>
        <taxon>Bacillati</taxon>
        <taxon>Actinomycetota</taxon>
        <taxon>Actinomycetes</taxon>
        <taxon>Micrococcales</taxon>
        <taxon>Microbacteriaceae</taxon>
        <taxon>Microbacterium</taxon>
    </lineage>
</organism>
<sequence length="686" mass="75447">MIHHLRAAGVSVLLDSRGTEVPALLHWGEDLGEISDADCVSYAEASLPATAPSSIDRPFRQHLVASLSNGWSGMPSLTVAGGAPTLHHQGTIRRDDTLEIVVASGDARIDLKLTLTRDGVLLVEQRITNAGNQSLRLRDSAIVLPISANATEVLDFAGNWTHERAPQRIRPGRGVWSRESRHGRGGHDDAFLMMAGTAGFDFRHGQIWSTHVAWSGDTRQWYERSPLGSTTLGAGERFSEVTIAPGAQYSAPQVVATYSDAGIDGLSDRLHQYVRRWAGARGARPLTLNTWEAVYFDQSIERLEPLVEAAALVGIERFVLDDGWFHGRTDDKRALGDWTVDAARWPDGLGPLTDRVIAAGMQFGLWVEPEMVSLDSDLAREHPEWLLTNDVALTWRWQHVLDLSLIEVRDYLFTRLHALLCQYPISYLKWDHNRDLLVDNTRDQVAGLYSLLDEIRAAHPRVEIESCASGGGRVDLGILRRVDRFWPSDSNDPLERQRIQRWTGVLIPPEFLGSHVGDARAHTTGRVSELSFRLATALFAHAGIEADLTRISDVDRSALARWAEIYKEHRHLLHSGRAVRTDEADDSVLVHGIVSRDQREALYSYAAMAGFGAALAPTMKCAGLDASRRYRVEVVDFGVTPTSIQDAPPQWLGAGTTLPGSVLLAGGLAMPLLAPGNAIVLSVRAV</sequence>
<dbReference type="InterPro" id="IPR013785">
    <property type="entry name" value="Aldolase_TIM"/>
</dbReference>
<dbReference type="InterPro" id="IPR031705">
    <property type="entry name" value="Glyco_hydro_36_C"/>
</dbReference>
<comment type="catalytic activity">
    <reaction evidence="1">
        <text>Hydrolysis of terminal, non-reducing alpha-D-galactose residues in alpha-D-galactosides, including galactose oligosaccharides, galactomannans and galactolipids.</text>
        <dbReference type="EC" id="3.2.1.22"/>
    </reaction>
</comment>
<dbReference type="Proteomes" id="UP001368654">
    <property type="component" value="Unassembled WGS sequence"/>
</dbReference>
<dbReference type="CDD" id="cd14791">
    <property type="entry name" value="GH36"/>
    <property type="match status" value="1"/>
</dbReference>
<gene>
    <name evidence="7" type="ORF">WDU96_11240</name>
</gene>
<dbReference type="Pfam" id="PF16874">
    <property type="entry name" value="Glyco_hydro_36C"/>
    <property type="match status" value="1"/>
</dbReference>
<dbReference type="Pfam" id="PF02065">
    <property type="entry name" value="Melibiase"/>
    <property type="match status" value="1"/>
</dbReference>
<evidence type="ECO:0000259" key="5">
    <source>
        <dbReference type="Pfam" id="PF16874"/>
    </source>
</evidence>
<dbReference type="Gene3D" id="2.70.98.60">
    <property type="entry name" value="alpha-galactosidase from lactobacil brevis"/>
    <property type="match status" value="1"/>
</dbReference>
<evidence type="ECO:0000256" key="4">
    <source>
        <dbReference type="ARBA" id="ARBA00023295"/>
    </source>
</evidence>
<dbReference type="InterPro" id="IPR017853">
    <property type="entry name" value="GH"/>
</dbReference>
<protein>
    <recommendedName>
        <fullName evidence="2">alpha-galactosidase</fullName>
        <ecNumber evidence="2">3.2.1.22</ecNumber>
    </recommendedName>
</protein>
<dbReference type="EMBL" id="JBBDGL010000003">
    <property type="protein sequence ID" value="MEJ1156170.1"/>
    <property type="molecule type" value="Genomic_DNA"/>
</dbReference>
<evidence type="ECO:0000313" key="7">
    <source>
        <dbReference type="EMBL" id="MEJ1156170.1"/>
    </source>
</evidence>
<dbReference type="GO" id="GO:0004557">
    <property type="term" value="F:alpha-galactosidase activity"/>
    <property type="evidence" value="ECO:0007669"/>
    <property type="project" value="UniProtKB-EC"/>
</dbReference>
<accession>A0ABU8LY30</accession>
<evidence type="ECO:0000256" key="3">
    <source>
        <dbReference type="ARBA" id="ARBA00022801"/>
    </source>
</evidence>
<dbReference type="Pfam" id="PF16875">
    <property type="entry name" value="Glyco_hydro_36N"/>
    <property type="match status" value="1"/>
</dbReference>
<keyword evidence="4 7" id="KW-0326">Glycosidase</keyword>
<dbReference type="InterPro" id="IPR050985">
    <property type="entry name" value="Alpha-glycosidase_related"/>
</dbReference>
<dbReference type="InterPro" id="IPR031704">
    <property type="entry name" value="Glyco_hydro_36_N"/>
</dbReference>
<dbReference type="InterPro" id="IPR038417">
    <property type="entry name" value="Alpga-gal_N_sf"/>
</dbReference>
<proteinExistence type="predicted"/>
<dbReference type="Gene3D" id="3.20.20.70">
    <property type="entry name" value="Aldolase class I"/>
    <property type="match status" value="1"/>
</dbReference>
<comment type="caution">
    <text evidence="7">The sequence shown here is derived from an EMBL/GenBank/DDBJ whole genome shotgun (WGS) entry which is preliminary data.</text>
</comment>
<dbReference type="PANTHER" id="PTHR43053">
    <property type="entry name" value="GLYCOSIDASE FAMILY 31"/>
    <property type="match status" value="1"/>
</dbReference>
<evidence type="ECO:0000256" key="2">
    <source>
        <dbReference type="ARBA" id="ARBA00012755"/>
    </source>
</evidence>
<dbReference type="PANTHER" id="PTHR43053:SF3">
    <property type="entry name" value="ALPHA-GALACTOSIDASE C-RELATED"/>
    <property type="match status" value="1"/>
</dbReference>
<evidence type="ECO:0000256" key="1">
    <source>
        <dbReference type="ARBA" id="ARBA00001255"/>
    </source>
</evidence>
<evidence type="ECO:0000313" key="8">
    <source>
        <dbReference type="Proteomes" id="UP001368654"/>
    </source>
</evidence>
<keyword evidence="3 7" id="KW-0378">Hydrolase</keyword>
<dbReference type="RefSeq" id="WP_337338606.1">
    <property type="nucleotide sequence ID" value="NZ_JBBDGL010000003.1"/>
</dbReference>
<feature type="domain" description="Glycosyl hydrolase family 36 N-terminal" evidence="6">
    <location>
        <begin position="22"/>
        <end position="235"/>
    </location>
</feature>
<feature type="domain" description="Glycosyl hydrolase family 36 C-terminal" evidence="5">
    <location>
        <begin position="593"/>
        <end position="673"/>
    </location>
</feature>
<dbReference type="EC" id="3.2.1.22" evidence="2"/>
<reference evidence="7 8" key="1">
    <citation type="submission" date="2024-02" db="EMBL/GenBank/DDBJ databases">
        <authorList>
            <person name="Saticioglu I.B."/>
        </authorList>
    </citation>
    <scope>NUCLEOTIDE SEQUENCE [LARGE SCALE GENOMIC DNA]</scope>
    <source>
        <strain evidence="7 8">Mu-86</strain>
    </source>
</reference>
<name>A0ABU8LY30_9MICO</name>
<dbReference type="InterPro" id="IPR002252">
    <property type="entry name" value="Glyco_hydro_36"/>
</dbReference>